<dbReference type="PANTHER" id="PTHR45769:SF3">
    <property type="entry name" value="ADENOSINE KINASE"/>
    <property type="match status" value="1"/>
</dbReference>
<evidence type="ECO:0000256" key="6">
    <source>
        <dbReference type="RuleBase" id="RU368116"/>
    </source>
</evidence>
<dbReference type="InterPro" id="IPR029056">
    <property type="entry name" value="Ribokinase-like"/>
</dbReference>
<dbReference type="AlphaFoldDB" id="A0A7S2E6R7"/>
<dbReference type="GO" id="GO:0004001">
    <property type="term" value="F:adenosine kinase activity"/>
    <property type="evidence" value="ECO:0007669"/>
    <property type="project" value="UniProtKB-UniRule"/>
</dbReference>
<keyword evidence="4 6" id="KW-0418">Kinase</keyword>
<dbReference type="SUPFAM" id="SSF53613">
    <property type="entry name" value="Ribokinase-like"/>
    <property type="match status" value="1"/>
</dbReference>
<organism evidence="7">
    <name type="scientific">Ditylum brightwellii</name>
    <dbReference type="NCBI Taxonomy" id="49249"/>
    <lineage>
        <taxon>Eukaryota</taxon>
        <taxon>Sar</taxon>
        <taxon>Stramenopiles</taxon>
        <taxon>Ochrophyta</taxon>
        <taxon>Bacillariophyta</taxon>
        <taxon>Mediophyceae</taxon>
        <taxon>Lithodesmiophycidae</taxon>
        <taxon>Lithodesmiales</taxon>
        <taxon>Lithodesmiaceae</taxon>
        <taxon>Ditylum</taxon>
    </lineage>
</organism>
<evidence type="ECO:0000256" key="5">
    <source>
        <dbReference type="ARBA" id="ARBA00022840"/>
    </source>
</evidence>
<evidence type="ECO:0000313" key="7">
    <source>
        <dbReference type="EMBL" id="CAD9318207.1"/>
    </source>
</evidence>
<comment type="catalytic activity">
    <reaction evidence="6">
        <text>adenosine + ATP = AMP + ADP + H(+)</text>
        <dbReference type="Rhea" id="RHEA:20824"/>
        <dbReference type="ChEBI" id="CHEBI:15378"/>
        <dbReference type="ChEBI" id="CHEBI:16335"/>
        <dbReference type="ChEBI" id="CHEBI:30616"/>
        <dbReference type="ChEBI" id="CHEBI:456215"/>
        <dbReference type="ChEBI" id="CHEBI:456216"/>
        <dbReference type="EC" id="2.7.1.20"/>
    </reaction>
</comment>
<evidence type="ECO:0000256" key="2">
    <source>
        <dbReference type="ARBA" id="ARBA00022679"/>
    </source>
</evidence>
<name>A0A7S2E6R7_9STRA</name>
<dbReference type="GO" id="GO:0005524">
    <property type="term" value="F:ATP binding"/>
    <property type="evidence" value="ECO:0007669"/>
    <property type="project" value="UniProtKB-UniRule"/>
</dbReference>
<dbReference type="EC" id="2.7.1.20" evidence="6"/>
<comment type="function">
    <text evidence="6">ATP dependent phosphorylation of adenosine and other related nucleoside analogs to monophosphate derivatives.</text>
</comment>
<dbReference type="InterPro" id="IPR001805">
    <property type="entry name" value="Adenokinase"/>
</dbReference>
<keyword evidence="6" id="KW-0460">Magnesium</keyword>
<keyword evidence="3 6" id="KW-0547">Nucleotide-binding</keyword>
<keyword evidence="2 6" id="KW-0808">Transferase</keyword>
<comment type="cofactor">
    <cofactor evidence="6">
        <name>Mg(2+)</name>
        <dbReference type="ChEBI" id="CHEBI:18420"/>
    </cofactor>
</comment>
<keyword evidence="5 6" id="KW-0067">ATP-binding</keyword>
<keyword evidence="6" id="KW-0660">Purine salvage</keyword>
<dbReference type="GO" id="GO:0005829">
    <property type="term" value="C:cytosol"/>
    <property type="evidence" value="ECO:0007669"/>
    <property type="project" value="TreeGrafter"/>
</dbReference>
<dbReference type="GO" id="GO:0006166">
    <property type="term" value="P:purine ribonucleoside salvage"/>
    <property type="evidence" value="ECO:0007669"/>
    <property type="project" value="UniProtKB-KW"/>
</dbReference>
<comment type="similarity">
    <text evidence="1 6">Belongs to the carbohydrate kinase PfkB family.</text>
</comment>
<dbReference type="GO" id="GO:0005634">
    <property type="term" value="C:nucleus"/>
    <property type="evidence" value="ECO:0007669"/>
    <property type="project" value="TreeGrafter"/>
</dbReference>
<evidence type="ECO:0000256" key="1">
    <source>
        <dbReference type="ARBA" id="ARBA00010688"/>
    </source>
</evidence>
<dbReference type="GO" id="GO:0044209">
    <property type="term" value="P:AMP salvage"/>
    <property type="evidence" value="ECO:0007669"/>
    <property type="project" value="UniProtKB-UniRule"/>
</dbReference>
<dbReference type="PANTHER" id="PTHR45769">
    <property type="entry name" value="ADENOSINE KINASE"/>
    <property type="match status" value="1"/>
</dbReference>
<dbReference type="Gene3D" id="3.40.1190.20">
    <property type="match status" value="1"/>
</dbReference>
<sequence length="288" mass="32617">MTTQTPPKPSLKMNIIGDAFVDIYCYLSPNQSLPTLGGDSRLSQPIHSVAGGSALNTCTHYQALAEEEVTVELQTVMNEEDDYGKVLLNHVKKYGFQLINCHPQQQQQQQQNQHADKESSTGHCVVIVCNNERSFMTHLGCVGKFHASHLQVDKLISSQPPQQLLQPSVPECNHHHHVHVHVAGYYNIPGFWNGALEQVFVKVKQQRQSMQDGNATTTTISLVPQHDATEEWDGDLLQLLQYVDFLILNELEAFSIVSTHLKEDDSFQQWRERHNNPNAKKNLQMIYL</sequence>
<protein>
    <recommendedName>
        <fullName evidence="6">Adenosine kinase</fullName>
        <shortName evidence="6">AK</shortName>
        <ecNumber evidence="6">2.7.1.20</ecNumber>
    </recommendedName>
    <alternativeName>
        <fullName evidence="6">Adenosine 5'-phosphotransferase</fullName>
    </alternativeName>
</protein>
<reference evidence="7" key="1">
    <citation type="submission" date="2021-01" db="EMBL/GenBank/DDBJ databases">
        <authorList>
            <person name="Corre E."/>
            <person name="Pelletier E."/>
            <person name="Niang G."/>
            <person name="Scheremetjew M."/>
            <person name="Finn R."/>
            <person name="Kale V."/>
            <person name="Holt S."/>
            <person name="Cochrane G."/>
            <person name="Meng A."/>
            <person name="Brown T."/>
            <person name="Cohen L."/>
        </authorList>
    </citation>
    <scope>NUCLEOTIDE SEQUENCE</scope>
    <source>
        <strain evidence="7">Pop2</strain>
    </source>
</reference>
<comment type="pathway">
    <text evidence="6">Purine metabolism; AMP biosynthesis via salvage pathway; AMP from adenosine: step 1/1.</text>
</comment>
<evidence type="ECO:0000256" key="4">
    <source>
        <dbReference type="ARBA" id="ARBA00022777"/>
    </source>
</evidence>
<evidence type="ECO:0000256" key="3">
    <source>
        <dbReference type="ARBA" id="ARBA00022741"/>
    </source>
</evidence>
<dbReference type="GO" id="GO:0006144">
    <property type="term" value="P:purine nucleobase metabolic process"/>
    <property type="evidence" value="ECO:0007669"/>
    <property type="project" value="TreeGrafter"/>
</dbReference>
<proteinExistence type="inferred from homology"/>
<accession>A0A7S2E6R7</accession>
<dbReference type="EMBL" id="HBGN01007262">
    <property type="protein sequence ID" value="CAD9318207.1"/>
    <property type="molecule type" value="Transcribed_RNA"/>
</dbReference>
<gene>
    <name evidence="7" type="ORF">DBRI1063_LOCUS4637</name>
</gene>